<comment type="subcellular location">
    <subcellularLocation>
        <location evidence="1">Cell membrane</location>
        <topology evidence="1">Single-pass type I membrane protein</topology>
    </subcellularLocation>
</comment>
<keyword evidence="12" id="KW-0739">Sodium transport</keyword>
<comment type="subunit">
    <text evidence="16">A voltage-gated sodium (Nav) channel consists of an ion-conducting pore-forming alpha subunit functional on its own that is regulated by one or more beta subunits. The beta subunit SCN4B is disulfide-linked to the pore-forming alpha subunit. Interacts with SCN1A; regulatory subunit of SCN1A/Nav1.1. Interacts with SCN2A; regulatory subunit of SCN2A/Nav1.2.</text>
</comment>
<dbReference type="GO" id="GO:0005248">
    <property type="term" value="F:voltage-gated sodium channel activity"/>
    <property type="evidence" value="ECO:0007669"/>
    <property type="project" value="UniProtKB-ARBA"/>
</dbReference>
<feature type="region of interest" description="Disordered" evidence="18">
    <location>
        <begin position="235"/>
        <end position="254"/>
    </location>
</feature>
<keyword evidence="8" id="KW-0406">Ion transport</keyword>
<accession>A0A4W2BX51</accession>
<dbReference type="InterPro" id="IPR013106">
    <property type="entry name" value="Ig_V-set"/>
</dbReference>
<dbReference type="AlphaFoldDB" id="A0A4W2BX51"/>
<dbReference type="InterPro" id="IPR003599">
    <property type="entry name" value="Ig_sub"/>
</dbReference>
<dbReference type="FunFam" id="2.60.40.10:FF:001260">
    <property type="entry name" value="Sodium channel subunit beta-4"/>
    <property type="match status" value="1"/>
</dbReference>
<reference evidence="21" key="3">
    <citation type="submission" date="2025-09" db="UniProtKB">
        <authorList>
            <consortium name="Ensembl"/>
        </authorList>
    </citation>
    <scope>IDENTIFICATION</scope>
</reference>
<evidence type="ECO:0000256" key="5">
    <source>
        <dbReference type="ARBA" id="ARBA00022729"/>
    </source>
</evidence>
<comment type="similarity">
    <text evidence="15">Belongs to the sodium channel auxiliary subunit SCN4B (TC 8.A.17) family.</text>
</comment>
<dbReference type="Ensembl" id="ENSBIXT00000009025.1">
    <property type="protein sequence ID" value="ENSBIXP00000003859.1"/>
    <property type="gene ID" value="ENSBIXG00000010247.1"/>
</dbReference>
<proteinExistence type="inferred from homology"/>
<evidence type="ECO:0000256" key="8">
    <source>
        <dbReference type="ARBA" id="ARBA00023065"/>
    </source>
</evidence>
<feature type="compositionally biased region" description="Low complexity" evidence="18">
    <location>
        <begin position="160"/>
        <end position="172"/>
    </location>
</feature>
<keyword evidence="11" id="KW-0325">Glycoprotein</keyword>
<keyword evidence="5" id="KW-0732">Signal</keyword>
<reference evidence="21" key="2">
    <citation type="submission" date="2025-08" db="UniProtKB">
        <authorList>
            <consortium name="Ensembl"/>
        </authorList>
    </citation>
    <scope>IDENTIFICATION</scope>
</reference>
<keyword evidence="9 19" id="KW-0472">Membrane</keyword>
<evidence type="ECO:0000256" key="4">
    <source>
        <dbReference type="ARBA" id="ARBA00022692"/>
    </source>
</evidence>
<evidence type="ECO:0000256" key="15">
    <source>
        <dbReference type="ARBA" id="ARBA00061198"/>
    </source>
</evidence>
<dbReference type="GO" id="GO:0001518">
    <property type="term" value="C:voltage-gated sodium channel complex"/>
    <property type="evidence" value="ECO:0007669"/>
    <property type="project" value="TreeGrafter"/>
</dbReference>
<keyword evidence="7" id="KW-0915">Sodium</keyword>
<evidence type="ECO:0000256" key="3">
    <source>
        <dbReference type="ARBA" id="ARBA00022475"/>
    </source>
</evidence>
<keyword evidence="22" id="KW-1185">Reference proteome</keyword>
<dbReference type="PANTHER" id="PTHR13869:SF14">
    <property type="entry name" value="SODIUM CHANNEL SUBUNIT BETA-4"/>
    <property type="match status" value="1"/>
</dbReference>
<evidence type="ECO:0000256" key="18">
    <source>
        <dbReference type="SAM" id="MobiDB-lite"/>
    </source>
</evidence>
<keyword evidence="2" id="KW-0813">Transport</keyword>
<dbReference type="SUPFAM" id="SSF48726">
    <property type="entry name" value="Immunoglobulin"/>
    <property type="match status" value="1"/>
</dbReference>
<feature type="transmembrane region" description="Helical" evidence="19">
    <location>
        <begin position="438"/>
        <end position="459"/>
    </location>
</feature>
<evidence type="ECO:0000313" key="22">
    <source>
        <dbReference type="Proteomes" id="UP000314981"/>
    </source>
</evidence>
<evidence type="ECO:0000256" key="11">
    <source>
        <dbReference type="ARBA" id="ARBA00023180"/>
    </source>
</evidence>
<dbReference type="GO" id="GO:0060307">
    <property type="term" value="P:regulation of ventricular cardiac muscle cell membrane repolarization"/>
    <property type="evidence" value="ECO:0007669"/>
    <property type="project" value="TreeGrafter"/>
</dbReference>
<keyword evidence="6 19" id="KW-1133">Transmembrane helix</keyword>
<dbReference type="InterPro" id="IPR013783">
    <property type="entry name" value="Ig-like_fold"/>
</dbReference>
<evidence type="ECO:0000256" key="19">
    <source>
        <dbReference type="SAM" id="Phobius"/>
    </source>
</evidence>
<sequence length="504" mass="53216">SSGRGWCAVAGAVCSWKPGPWDPVQLGFKAAHTRVGGRSVHTSPHTPTGCGSAGCGRPSGPFAAPGEGAVTQTHVPQSRHRSLPTPETLHLDSSPNYPPNWQLSARDDAGGCGRPCSAKPQPPSPSRRGSKGVCVWGGGAVLGVRPAPGAPEPGGGGAPGSAAATAPPAAGALPEQRRSVARLGASSAGLLALLAFLLRGLLLLLPRPRRPLPQPAPPLPPCLPLLALSALTFPSPGQRRRAPRQPPAPLQTAGCERGCALYPVPAPRGRSGENRTMPEARDQGAARARWLGIGLLGLFLLPVSLSLEVSVGKATTIYAVNGTEILLPCTFSSCFGFENLHFWWSYNSSDTYKILIDGTVKNEKSDPKVKLKDDDRITLEGSTKEKMNNISISLKNLEFSDTGKYTCHVKNPKENDFQHQATIFLQVVDKLEEVDNTVTLIILGVVGGVIGLLIFILLVKKFIAFIIKKTQEKKKECLVSSSGNDNTENGLPGSKAEEKAPTKV</sequence>
<dbReference type="Pfam" id="PF07686">
    <property type="entry name" value="V-set"/>
    <property type="match status" value="1"/>
</dbReference>
<evidence type="ECO:0000256" key="17">
    <source>
        <dbReference type="ARBA" id="ARBA00072155"/>
    </source>
</evidence>
<evidence type="ECO:0000256" key="14">
    <source>
        <dbReference type="ARBA" id="ARBA00055476"/>
    </source>
</evidence>
<evidence type="ECO:0000259" key="20">
    <source>
        <dbReference type="PROSITE" id="PS50835"/>
    </source>
</evidence>
<feature type="transmembrane region" description="Helical" evidence="19">
    <location>
        <begin position="183"/>
        <end position="205"/>
    </location>
</feature>
<dbReference type="PANTHER" id="PTHR13869">
    <property type="entry name" value="MYELIN P0 RELATED"/>
    <property type="match status" value="1"/>
</dbReference>
<keyword evidence="3" id="KW-1003">Cell membrane</keyword>
<keyword evidence="10" id="KW-1015">Disulfide bond</keyword>
<feature type="region of interest" description="Disordered" evidence="18">
    <location>
        <begin position="474"/>
        <end position="504"/>
    </location>
</feature>
<evidence type="ECO:0000256" key="13">
    <source>
        <dbReference type="ARBA" id="ARBA00023319"/>
    </source>
</evidence>
<evidence type="ECO:0000313" key="21">
    <source>
        <dbReference type="Ensembl" id="ENSBIXP00000003859.1"/>
    </source>
</evidence>
<evidence type="ECO:0000256" key="1">
    <source>
        <dbReference type="ARBA" id="ARBA00004251"/>
    </source>
</evidence>
<dbReference type="PROSITE" id="PS50835">
    <property type="entry name" value="IG_LIKE"/>
    <property type="match status" value="1"/>
</dbReference>
<dbReference type="InterPro" id="IPR036179">
    <property type="entry name" value="Ig-like_dom_sf"/>
</dbReference>
<protein>
    <recommendedName>
        <fullName evidence="17">Sodium channel regulatory subunit beta-4</fullName>
    </recommendedName>
</protein>
<dbReference type="GO" id="GO:0017080">
    <property type="term" value="F:sodium channel regulator activity"/>
    <property type="evidence" value="ECO:0007669"/>
    <property type="project" value="TreeGrafter"/>
</dbReference>
<evidence type="ECO:0000256" key="7">
    <source>
        <dbReference type="ARBA" id="ARBA00023053"/>
    </source>
</evidence>
<comment type="function">
    <text evidence="14">Regulatory subunit of multiple voltage-gated sodium (Nav) channels directly mediating the depolarization of excitable membranes. Navs, also called VGSCs (voltage-gated sodium channels) or VDSCs (voltage-dependent sodium channels), operate by switching between closed and open conformations depending on the voltage difference across the membrane. In the open conformation they allow Na(+) ions to selectively pass through the pore, along their electrochemical gradient. The influx of Na+ ions provokes membrane depolarization, initiating the propagation of electrical signals throughout cells and tissues. The accessory beta subunits participate in localization and functional modulation of the Nav channels. Modulates the activity of SCN1A/Nav1.1. Modulates the activity of SCN2A/Nav1.2.</text>
</comment>
<organism evidence="21 22">
    <name type="scientific">Bos indicus x Bos taurus</name>
    <name type="common">Hybrid cattle</name>
    <dbReference type="NCBI Taxonomy" id="30522"/>
    <lineage>
        <taxon>Eukaryota</taxon>
        <taxon>Metazoa</taxon>
        <taxon>Chordata</taxon>
        <taxon>Craniata</taxon>
        <taxon>Vertebrata</taxon>
        <taxon>Euteleostomi</taxon>
        <taxon>Mammalia</taxon>
        <taxon>Eutheria</taxon>
        <taxon>Laurasiatheria</taxon>
        <taxon>Artiodactyla</taxon>
        <taxon>Ruminantia</taxon>
        <taxon>Pecora</taxon>
        <taxon>Bovidae</taxon>
        <taxon>Bovinae</taxon>
        <taxon>Bos</taxon>
    </lineage>
</organism>
<feature type="region of interest" description="Disordered" evidence="18">
    <location>
        <begin position="37"/>
        <end position="132"/>
    </location>
</feature>
<keyword evidence="13" id="KW-0393">Immunoglobulin domain</keyword>
<feature type="domain" description="Ig-like" evidence="20">
    <location>
        <begin position="302"/>
        <end position="424"/>
    </location>
</feature>
<evidence type="ECO:0000256" key="16">
    <source>
        <dbReference type="ARBA" id="ARBA00063788"/>
    </source>
</evidence>
<dbReference type="SMART" id="SM00409">
    <property type="entry name" value="IG"/>
    <property type="match status" value="1"/>
</dbReference>
<dbReference type="GO" id="GO:0086002">
    <property type="term" value="P:cardiac muscle cell action potential involved in contraction"/>
    <property type="evidence" value="ECO:0007669"/>
    <property type="project" value="TreeGrafter"/>
</dbReference>
<dbReference type="GO" id="GO:0044325">
    <property type="term" value="F:transmembrane transporter binding"/>
    <property type="evidence" value="ECO:0007669"/>
    <property type="project" value="TreeGrafter"/>
</dbReference>
<dbReference type="Proteomes" id="UP000314981">
    <property type="component" value="Chromosome 15"/>
</dbReference>
<evidence type="ECO:0000256" key="2">
    <source>
        <dbReference type="ARBA" id="ARBA00022448"/>
    </source>
</evidence>
<feature type="compositionally biased region" description="Basic and acidic residues" evidence="18">
    <location>
        <begin position="495"/>
        <end position="504"/>
    </location>
</feature>
<evidence type="ECO:0000256" key="9">
    <source>
        <dbReference type="ARBA" id="ARBA00023136"/>
    </source>
</evidence>
<feature type="compositionally biased region" description="Polar residues" evidence="18">
    <location>
        <begin position="479"/>
        <end position="489"/>
    </location>
</feature>
<dbReference type="Gene3D" id="2.60.40.10">
    <property type="entry name" value="Immunoglobulins"/>
    <property type="match status" value="1"/>
</dbReference>
<feature type="region of interest" description="Disordered" evidence="18">
    <location>
        <begin position="145"/>
        <end position="173"/>
    </location>
</feature>
<feature type="transmembrane region" description="Helical" evidence="19">
    <location>
        <begin position="290"/>
        <end position="307"/>
    </location>
</feature>
<dbReference type="STRING" id="30522.A0A4W2BX51"/>
<dbReference type="InterPro" id="IPR000920">
    <property type="entry name" value="Myelin_P0-rel"/>
</dbReference>
<reference evidence="21 22" key="1">
    <citation type="submission" date="2018-11" db="EMBL/GenBank/DDBJ databases">
        <title>Haplotype-resolved cattle genomes.</title>
        <authorList>
            <person name="Low W.Y."/>
            <person name="Tearle R."/>
            <person name="Bickhart D.M."/>
            <person name="Rosen B.D."/>
            <person name="Koren S."/>
            <person name="Rhie A."/>
            <person name="Hiendleder S."/>
            <person name="Phillippy A.M."/>
            <person name="Smith T.P.L."/>
            <person name="Williams J.L."/>
        </authorList>
    </citation>
    <scope>NUCLEOTIDE SEQUENCE [LARGE SCALE GENOMIC DNA]</scope>
</reference>
<evidence type="ECO:0000256" key="10">
    <source>
        <dbReference type="ARBA" id="ARBA00023157"/>
    </source>
</evidence>
<keyword evidence="4 19" id="KW-0812">Transmembrane</keyword>
<dbReference type="InterPro" id="IPR007110">
    <property type="entry name" value="Ig-like_dom"/>
</dbReference>
<evidence type="ECO:0000256" key="12">
    <source>
        <dbReference type="ARBA" id="ARBA00023201"/>
    </source>
</evidence>
<feature type="compositionally biased region" description="Polar residues" evidence="18">
    <location>
        <begin position="91"/>
        <end position="103"/>
    </location>
</feature>
<name>A0A4W2BX51_BOBOX</name>
<evidence type="ECO:0000256" key="6">
    <source>
        <dbReference type="ARBA" id="ARBA00022989"/>
    </source>
</evidence>